<dbReference type="Gene3D" id="1.20.120.160">
    <property type="entry name" value="HPT domain"/>
    <property type="match status" value="1"/>
</dbReference>
<keyword evidence="2" id="KW-0812">Transmembrane</keyword>
<proteinExistence type="predicted"/>
<dbReference type="PROSITE" id="PS50894">
    <property type="entry name" value="HPT"/>
    <property type="match status" value="1"/>
</dbReference>
<dbReference type="Pfam" id="PF01627">
    <property type="entry name" value="Hpt"/>
    <property type="match status" value="1"/>
</dbReference>
<gene>
    <name evidence="4" type="ORF">E1809_11200</name>
</gene>
<evidence type="ECO:0000256" key="2">
    <source>
        <dbReference type="SAM" id="Phobius"/>
    </source>
</evidence>
<evidence type="ECO:0000313" key="5">
    <source>
        <dbReference type="Proteomes" id="UP000295511"/>
    </source>
</evidence>
<dbReference type="EMBL" id="SMRU01000011">
    <property type="protein sequence ID" value="TDF96122.1"/>
    <property type="molecule type" value="Genomic_DNA"/>
</dbReference>
<keyword evidence="2" id="KW-1133">Transmembrane helix</keyword>
<dbReference type="Proteomes" id="UP000295511">
    <property type="component" value="Unassembled WGS sequence"/>
</dbReference>
<dbReference type="InterPro" id="IPR036641">
    <property type="entry name" value="HPT_dom_sf"/>
</dbReference>
<dbReference type="AlphaFoldDB" id="A0A4R5KLP2"/>
<reference evidence="4 5" key="1">
    <citation type="submission" date="2019-03" db="EMBL/GenBank/DDBJ databases">
        <title>Whole genome sequence of Arthrobacter sp JH1-1.</title>
        <authorList>
            <person name="Trinh H.N."/>
        </authorList>
    </citation>
    <scope>NUCLEOTIDE SEQUENCE [LARGE SCALE GENOMIC DNA]</scope>
    <source>
        <strain evidence="4 5">JH1-1</strain>
    </source>
</reference>
<keyword evidence="5" id="KW-1185">Reference proteome</keyword>
<evidence type="ECO:0000256" key="1">
    <source>
        <dbReference type="PROSITE-ProRule" id="PRU00110"/>
    </source>
</evidence>
<comment type="caution">
    <text evidence="4">The sequence shown here is derived from an EMBL/GenBank/DDBJ whole genome shotgun (WGS) entry which is preliminary data.</text>
</comment>
<evidence type="ECO:0000259" key="3">
    <source>
        <dbReference type="PROSITE" id="PS50894"/>
    </source>
</evidence>
<name>A0A4R5KLP2_9MICC</name>
<protein>
    <submittedName>
        <fullName evidence="4">Hpt domain-containing protein</fullName>
    </submittedName>
</protein>
<comment type="caution">
    <text evidence="1">Lacks conserved residue(s) required for the propagation of feature annotation.</text>
</comment>
<feature type="transmembrane region" description="Helical" evidence="2">
    <location>
        <begin position="33"/>
        <end position="51"/>
    </location>
</feature>
<sequence length="180" mass="19593">MRTTRSTDHTKTFGSVLAPAIRPLRAAMRAYALSWRTAAALSGLFLGSFRVGRLARYRRRIASRHALPPALDHGAIQRLAHELHDSEAARRFATSYARMLPARVERIVRALEHGDGHQAMDAVLSLKISSAMVGALRMEQHCARLEAALDKTDHAGAAAAGEEVRRHLAELVSALGSTAD</sequence>
<accession>A0A4R5KLP2</accession>
<organism evidence="4 5">
    <name type="scientific">Arthrobacter terricola</name>
    <dbReference type="NCBI Taxonomy" id="2547396"/>
    <lineage>
        <taxon>Bacteria</taxon>
        <taxon>Bacillati</taxon>
        <taxon>Actinomycetota</taxon>
        <taxon>Actinomycetes</taxon>
        <taxon>Micrococcales</taxon>
        <taxon>Micrococcaceae</taxon>
        <taxon>Arthrobacter</taxon>
    </lineage>
</organism>
<dbReference type="SUPFAM" id="SSF47226">
    <property type="entry name" value="Histidine-containing phosphotransfer domain, HPT domain"/>
    <property type="match status" value="1"/>
</dbReference>
<dbReference type="InterPro" id="IPR008207">
    <property type="entry name" value="Sig_transdc_His_kin_Hpt_dom"/>
</dbReference>
<keyword evidence="2" id="KW-0472">Membrane</keyword>
<dbReference type="RefSeq" id="WP_133204308.1">
    <property type="nucleotide sequence ID" value="NZ_SMRU01000011.1"/>
</dbReference>
<dbReference type="GO" id="GO:0000160">
    <property type="term" value="P:phosphorelay signal transduction system"/>
    <property type="evidence" value="ECO:0007669"/>
    <property type="project" value="InterPro"/>
</dbReference>
<evidence type="ECO:0000313" key="4">
    <source>
        <dbReference type="EMBL" id="TDF96122.1"/>
    </source>
</evidence>
<dbReference type="OrthoDB" id="4942124at2"/>
<feature type="domain" description="HPt" evidence="3">
    <location>
        <begin position="85"/>
        <end position="180"/>
    </location>
</feature>